<reference evidence="6 7" key="1">
    <citation type="submission" date="2018-08" db="EMBL/GenBank/DDBJ databases">
        <title>Genomic Encyclopedia of Type Strains, Phase III (KMG-III): the genomes of soil and plant-associated and newly described type strains.</title>
        <authorList>
            <person name="Whitman W."/>
        </authorList>
    </citation>
    <scope>NUCLEOTIDE SEQUENCE [LARGE SCALE GENOMIC DNA]</scope>
    <source>
        <strain evidence="6 7">CGMCC 1.10966</strain>
    </source>
</reference>
<dbReference type="OrthoDB" id="2026446at2"/>
<evidence type="ECO:0000256" key="4">
    <source>
        <dbReference type="ARBA" id="ARBA00023163"/>
    </source>
</evidence>
<accession>A0A3D9QWF3</accession>
<dbReference type="AlphaFoldDB" id="A0A3D9QWF3"/>
<dbReference type="GO" id="GO:0003700">
    <property type="term" value="F:DNA-binding transcription factor activity"/>
    <property type="evidence" value="ECO:0007669"/>
    <property type="project" value="TreeGrafter"/>
</dbReference>
<dbReference type="InterPro" id="IPR000843">
    <property type="entry name" value="HTH_LacI"/>
</dbReference>
<evidence type="ECO:0000313" key="6">
    <source>
        <dbReference type="EMBL" id="REE69564.1"/>
    </source>
</evidence>
<sequence>MKKQKVTLETIANEIGTTKVSVFKALKNQPGVSEELRKRVLQVSRELGYVAKAASNTYTSIKLGFLVAKRFFLDTDNFYTNIYYHLSRECAAHNINISLYILTSDEEENCELPITLQQDQNALDGFFIAGQLPSRYMLNAVLKSKLPVVAIDFYDVDLQIDSIVTDNFLSGTMVTQYLIDMGHRDIGFVGDPHYTTNVLDRFCGYNKALIQNQLAFNKDWHLINNDRLGKYTIDYSLPDKLPTAFVCHCDMAAHNLLLKLQSKGIVVPDQVSLISFDNTELSQNISPSLTTINISKTDISLKAFKRMLHRIKQPSMEPQTDLINNWLVRRDSVKRIAAEQLSIR</sequence>
<dbReference type="PANTHER" id="PTHR30146:SF148">
    <property type="entry name" value="HTH-TYPE TRANSCRIPTIONAL REPRESSOR PURR-RELATED"/>
    <property type="match status" value="1"/>
</dbReference>
<keyword evidence="4" id="KW-0804">Transcription</keyword>
<proteinExistence type="predicted"/>
<dbReference type="PANTHER" id="PTHR30146">
    <property type="entry name" value="LACI-RELATED TRANSCRIPTIONAL REPRESSOR"/>
    <property type="match status" value="1"/>
</dbReference>
<dbReference type="SUPFAM" id="SSF53822">
    <property type="entry name" value="Periplasmic binding protein-like I"/>
    <property type="match status" value="1"/>
</dbReference>
<dbReference type="GO" id="GO:0000976">
    <property type="term" value="F:transcription cis-regulatory region binding"/>
    <property type="evidence" value="ECO:0007669"/>
    <property type="project" value="TreeGrafter"/>
</dbReference>
<keyword evidence="2" id="KW-0805">Transcription regulation</keyword>
<dbReference type="EMBL" id="QTTN01000033">
    <property type="protein sequence ID" value="REE69564.1"/>
    <property type="molecule type" value="Genomic_DNA"/>
</dbReference>
<evidence type="ECO:0000256" key="1">
    <source>
        <dbReference type="ARBA" id="ARBA00022491"/>
    </source>
</evidence>
<organism evidence="6 7">
    <name type="scientific">Paenibacillus taihuensis</name>
    <dbReference type="NCBI Taxonomy" id="1156355"/>
    <lineage>
        <taxon>Bacteria</taxon>
        <taxon>Bacillati</taxon>
        <taxon>Bacillota</taxon>
        <taxon>Bacilli</taxon>
        <taxon>Bacillales</taxon>
        <taxon>Paenibacillaceae</taxon>
        <taxon>Paenibacillus</taxon>
    </lineage>
</organism>
<evidence type="ECO:0000256" key="3">
    <source>
        <dbReference type="ARBA" id="ARBA00023125"/>
    </source>
</evidence>
<dbReference type="InterPro" id="IPR028082">
    <property type="entry name" value="Peripla_BP_I"/>
</dbReference>
<dbReference type="InterPro" id="IPR046335">
    <property type="entry name" value="LacI/GalR-like_sensor"/>
</dbReference>
<dbReference type="Proteomes" id="UP000256304">
    <property type="component" value="Unassembled WGS sequence"/>
</dbReference>
<dbReference type="CDD" id="cd01392">
    <property type="entry name" value="HTH_LacI"/>
    <property type="match status" value="1"/>
</dbReference>
<keyword evidence="1" id="KW-0678">Repressor</keyword>
<gene>
    <name evidence="6" type="ORF">A8990_13329</name>
</gene>
<dbReference type="InterPro" id="IPR010982">
    <property type="entry name" value="Lambda_DNA-bd_dom_sf"/>
</dbReference>
<dbReference type="SUPFAM" id="SSF47413">
    <property type="entry name" value="lambda repressor-like DNA-binding domains"/>
    <property type="match status" value="1"/>
</dbReference>
<feature type="domain" description="Transcriptional regulator LacI/GalR-like sensor" evidence="5">
    <location>
        <begin position="176"/>
        <end position="333"/>
    </location>
</feature>
<protein>
    <submittedName>
        <fullName evidence="6">LacI family transcriptional regulator</fullName>
    </submittedName>
</protein>
<dbReference type="Pfam" id="PF13377">
    <property type="entry name" value="Peripla_BP_3"/>
    <property type="match status" value="1"/>
</dbReference>
<name>A0A3D9QWF3_9BACL</name>
<dbReference type="RefSeq" id="WP_116191333.1">
    <property type="nucleotide sequence ID" value="NZ_QTTN01000033.1"/>
</dbReference>
<evidence type="ECO:0000259" key="5">
    <source>
        <dbReference type="Pfam" id="PF13377"/>
    </source>
</evidence>
<comment type="caution">
    <text evidence="6">The sequence shown here is derived from an EMBL/GenBank/DDBJ whole genome shotgun (WGS) entry which is preliminary data.</text>
</comment>
<dbReference type="Gene3D" id="1.10.260.40">
    <property type="entry name" value="lambda repressor-like DNA-binding domains"/>
    <property type="match status" value="1"/>
</dbReference>
<evidence type="ECO:0000313" key="7">
    <source>
        <dbReference type="Proteomes" id="UP000256304"/>
    </source>
</evidence>
<evidence type="ECO:0000256" key="2">
    <source>
        <dbReference type="ARBA" id="ARBA00023015"/>
    </source>
</evidence>
<dbReference type="Gene3D" id="3.40.50.2300">
    <property type="match status" value="2"/>
</dbReference>
<keyword evidence="7" id="KW-1185">Reference proteome</keyword>
<keyword evidence="3" id="KW-0238">DNA-binding</keyword>